<dbReference type="EMBL" id="PVNP01000193">
    <property type="protein sequence ID" value="PRO71960.1"/>
    <property type="molecule type" value="Genomic_DNA"/>
</dbReference>
<dbReference type="Pfam" id="PF04402">
    <property type="entry name" value="SIMPL"/>
    <property type="match status" value="1"/>
</dbReference>
<dbReference type="Proteomes" id="UP000238949">
    <property type="component" value="Unassembled WGS sequence"/>
</dbReference>
<dbReference type="Gene3D" id="3.30.70.2970">
    <property type="entry name" value="Protein of unknown function (DUF541), domain 2"/>
    <property type="match status" value="1"/>
</dbReference>
<reference evidence="2" key="1">
    <citation type="journal article" date="2020" name="Int. J. Syst. Evol. Microbiol.">
        <title>Alteromonas alba sp. nov., a marine bacterium isolated from the seawater of the West Pacific Ocean.</title>
        <authorList>
            <person name="Sun C."/>
            <person name="Wu Y.-H."/>
            <person name="Xamxidin M."/>
            <person name="Cheng H."/>
            <person name="Xu X.-W."/>
        </authorList>
    </citation>
    <scope>NUCLEOTIDE SEQUENCE [LARGE SCALE GENOMIC DNA]</scope>
    <source>
        <strain evidence="2">190</strain>
    </source>
</reference>
<dbReference type="AlphaFoldDB" id="A0A2S9V677"/>
<dbReference type="InterPro" id="IPR007497">
    <property type="entry name" value="SIMPL/DUF541"/>
</dbReference>
<name>A0A2S9V677_9ALTE</name>
<dbReference type="OrthoDB" id="9806540at2"/>
<dbReference type="InterPro" id="IPR016907">
    <property type="entry name" value="UCP029033"/>
</dbReference>
<gene>
    <name evidence="1" type="ORF">C6Y40_18715</name>
</gene>
<dbReference type="Gene3D" id="3.30.110.170">
    <property type="entry name" value="Protein of unknown function (DUF541), domain 1"/>
    <property type="match status" value="1"/>
</dbReference>
<keyword evidence="2" id="KW-1185">Reference proteome</keyword>
<sequence length="236" mass="25958">MDKGAAGILALGIFFGAAALGGLGGNALIEAKQWERSVVVKGLSEREYVADKVIWPLQFVEAGNDLTSLYNTMSANSEKVKAYLILQGIDLAEITVGLPEVTDKLAQRYGSNNGVKFRYSGTQTVTVYSADVMKVRSVQQNLSDLLGQGVALSTENYNARTEFIFTRLNEVKPEMIEEATINAREVAEKFADDSNSQLGKIKRANQGQFSIFERDSQHPHIKQVRVVSTIEYTLTD</sequence>
<accession>A0A2S9V677</accession>
<protein>
    <recommendedName>
        <fullName evidence="3">SIMPL domain-containing protein</fullName>
    </recommendedName>
</protein>
<dbReference type="InterPro" id="IPR052022">
    <property type="entry name" value="26kDa_periplasmic_antigen"/>
</dbReference>
<dbReference type="RefSeq" id="WP_105935927.1">
    <property type="nucleotide sequence ID" value="NZ_PVNP01000193.1"/>
</dbReference>
<proteinExistence type="predicted"/>
<dbReference type="PANTHER" id="PTHR34387:SF2">
    <property type="entry name" value="SLR1258 PROTEIN"/>
    <property type="match status" value="1"/>
</dbReference>
<evidence type="ECO:0000313" key="2">
    <source>
        <dbReference type="Proteomes" id="UP000238949"/>
    </source>
</evidence>
<evidence type="ECO:0000313" key="1">
    <source>
        <dbReference type="EMBL" id="PRO71960.1"/>
    </source>
</evidence>
<comment type="caution">
    <text evidence="1">The sequence shown here is derived from an EMBL/GenBank/DDBJ whole genome shotgun (WGS) entry which is preliminary data.</text>
</comment>
<dbReference type="GO" id="GO:0006974">
    <property type="term" value="P:DNA damage response"/>
    <property type="evidence" value="ECO:0007669"/>
    <property type="project" value="TreeGrafter"/>
</dbReference>
<dbReference type="PANTHER" id="PTHR34387">
    <property type="entry name" value="SLR1258 PROTEIN"/>
    <property type="match status" value="1"/>
</dbReference>
<dbReference type="PIRSF" id="PIRSF029033">
    <property type="entry name" value="UCP029033"/>
    <property type="match status" value="1"/>
</dbReference>
<organism evidence="1 2">
    <name type="scientific">Alteromonas alba</name>
    <dbReference type="NCBI Taxonomy" id="2079529"/>
    <lineage>
        <taxon>Bacteria</taxon>
        <taxon>Pseudomonadati</taxon>
        <taxon>Pseudomonadota</taxon>
        <taxon>Gammaproteobacteria</taxon>
        <taxon>Alteromonadales</taxon>
        <taxon>Alteromonadaceae</taxon>
        <taxon>Alteromonas/Salinimonas group</taxon>
        <taxon>Alteromonas</taxon>
    </lineage>
</organism>
<evidence type="ECO:0008006" key="3">
    <source>
        <dbReference type="Google" id="ProtNLM"/>
    </source>
</evidence>